<feature type="domain" description="Peptidase S33 tripeptidyl aminopeptidase-like C-terminal" evidence="7">
    <location>
        <begin position="444"/>
        <end position="544"/>
    </location>
</feature>
<protein>
    <submittedName>
        <fullName evidence="8">Uncharacterized protein</fullName>
    </submittedName>
</protein>
<gene>
    <name evidence="8" type="ORF">CGZ91_03820</name>
</gene>
<evidence type="ECO:0000256" key="1">
    <source>
        <dbReference type="ARBA" id="ARBA00010088"/>
    </source>
</evidence>
<feature type="compositionally biased region" description="Low complexity" evidence="4">
    <location>
        <begin position="37"/>
        <end position="52"/>
    </location>
</feature>
<organism evidence="8 9">
    <name type="scientific">Parenemella sanctibonifatiensis</name>
    <dbReference type="NCBI Taxonomy" id="2016505"/>
    <lineage>
        <taxon>Bacteria</taxon>
        <taxon>Bacillati</taxon>
        <taxon>Actinomycetota</taxon>
        <taxon>Actinomycetes</taxon>
        <taxon>Propionibacteriales</taxon>
        <taxon>Propionibacteriaceae</taxon>
        <taxon>Parenemella</taxon>
    </lineage>
</organism>
<feature type="compositionally biased region" description="Basic and acidic residues" evidence="4">
    <location>
        <begin position="53"/>
        <end position="65"/>
    </location>
</feature>
<dbReference type="PANTHER" id="PTHR43248">
    <property type="entry name" value="2-SUCCINYL-6-HYDROXY-2,4-CYCLOHEXADIENE-1-CARBOXYLATE SYNTHASE"/>
    <property type="match status" value="1"/>
</dbReference>
<evidence type="ECO:0000256" key="5">
    <source>
        <dbReference type="SAM" id="SignalP"/>
    </source>
</evidence>
<dbReference type="Pfam" id="PF00561">
    <property type="entry name" value="Abhydrolase_1"/>
    <property type="match status" value="1"/>
</dbReference>
<accession>A0A255ENR5</accession>
<dbReference type="EMBL" id="NMVJ01000001">
    <property type="protein sequence ID" value="OYN92611.1"/>
    <property type="molecule type" value="Genomic_DNA"/>
</dbReference>
<dbReference type="PROSITE" id="PS51257">
    <property type="entry name" value="PROKAR_LIPOPROTEIN"/>
    <property type="match status" value="1"/>
</dbReference>
<dbReference type="RefSeq" id="WP_094452643.1">
    <property type="nucleotide sequence ID" value="NZ_NMVJ01000001.1"/>
</dbReference>
<name>A0A255ENR5_9ACTN</name>
<dbReference type="OrthoDB" id="3930934at2"/>
<dbReference type="InterPro" id="IPR029058">
    <property type="entry name" value="AB_hydrolase_fold"/>
</dbReference>
<feature type="chain" id="PRO_5039229583" evidence="5">
    <location>
        <begin position="26"/>
        <end position="544"/>
    </location>
</feature>
<evidence type="ECO:0000259" key="7">
    <source>
        <dbReference type="Pfam" id="PF08386"/>
    </source>
</evidence>
<dbReference type="Proteomes" id="UP000216300">
    <property type="component" value="Unassembled WGS sequence"/>
</dbReference>
<keyword evidence="9" id="KW-1185">Reference proteome</keyword>
<reference evidence="8 9" key="1">
    <citation type="submission" date="2017-07" db="EMBL/GenBank/DDBJ databases">
        <title>Draft whole genome sequences of clinical Proprionibacteriaceae strains.</title>
        <authorList>
            <person name="Bernier A.-M."/>
            <person name="Bernard K."/>
            <person name="Domingo M.-C."/>
        </authorList>
    </citation>
    <scope>NUCLEOTIDE SEQUENCE [LARGE SCALE GENOMIC DNA]</scope>
    <source>
        <strain evidence="8 9">NML 150081</strain>
    </source>
</reference>
<keyword evidence="3" id="KW-0378">Hydrolase</keyword>
<proteinExistence type="inferred from homology"/>
<dbReference type="InterPro" id="IPR013595">
    <property type="entry name" value="Pept_S33_TAP-like_C"/>
</dbReference>
<dbReference type="InterPro" id="IPR051601">
    <property type="entry name" value="Serine_prot/Carboxylest_S33"/>
</dbReference>
<evidence type="ECO:0000313" key="8">
    <source>
        <dbReference type="EMBL" id="OYN92611.1"/>
    </source>
</evidence>
<dbReference type="InterPro" id="IPR000073">
    <property type="entry name" value="AB_hydrolase_1"/>
</dbReference>
<feature type="region of interest" description="Disordered" evidence="4">
    <location>
        <begin position="28"/>
        <end position="88"/>
    </location>
</feature>
<feature type="domain" description="AB hydrolase-1" evidence="6">
    <location>
        <begin position="149"/>
        <end position="331"/>
    </location>
</feature>
<feature type="signal peptide" evidence="5">
    <location>
        <begin position="1"/>
        <end position="25"/>
    </location>
</feature>
<evidence type="ECO:0000256" key="3">
    <source>
        <dbReference type="ARBA" id="ARBA00022801"/>
    </source>
</evidence>
<dbReference type="PANTHER" id="PTHR43248:SF29">
    <property type="entry name" value="TRIPEPTIDYL AMINOPEPTIDASE"/>
    <property type="match status" value="1"/>
</dbReference>
<comment type="similarity">
    <text evidence="1">Belongs to the peptidase S33 family.</text>
</comment>
<dbReference type="Gene3D" id="3.40.50.1820">
    <property type="entry name" value="alpha/beta hydrolase"/>
    <property type="match status" value="1"/>
</dbReference>
<evidence type="ECO:0000256" key="4">
    <source>
        <dbReference type="SAM" id="MobiDB-lite"/>
    </source>
</evidence>
<dbReference type="Pfam" id="PF08386">
    <property type="entry name" value="Abhydrolase_4"/>
    <property type="match status" value="1"/>
</dbReference>
<comment type="caution">
    <text evidence="8">The sequence shown here is derived from an EMBL/GenBank/DDBJ whole genome shotgun (WGS) entry which is preliminary data.</text>
</comment>
<dbReference type="SUPFAM" id="SSF53474">
    <property type="entry name" value="alpha/beta-Hydrolases"/>
    <property type="match status" value="1"/>
</dbReference>
<dbReference type="GO" id="GO:0016787">
    <property type="term" value="F:hydrolase activity"/>
    <property type="evidence" value="ECO:0007669"/>
    <property type="project" value="UniProtKB-KW"/>
</dbReference>
<evidence type="ECO:0000313" key="9">
    <source>
        <dbReference type="Proteomes" id="UP000216300"/>
    </source>
</evidence>
<keyword evidence="2 5" id="KW-0732">Signal</keyword>
<evidence type="ECO:0000259" key="6">
    <source>
        <dbReference type="Pfam" id="PF00561"/>
    </source>
</evidence>
<evidence type="ECO:0000256" key="2">
    <source>
        <dbReference type="ARBA" id="ARBA00022729"/>
    </source>
</evidence>
<dbReference type="AlphaFoldDB" id="A0A255ENR5"/>
<sequence>MNRSPRTSRWITLVAVLTAALLVTGCTPSGTGGMTDGPRSGPAGSGPTSGPSEPREPGQNEERNAAGRVQGTSPDRPDTALAPSTVPGIGPALGDLQAYLDQGIQWERCGTAECAAIRAPLNWSDPGDRSLELQLLRVPAKRQPARGSIFVNPGGPGQGGRSLAQSFSTDGLEDFDIVGWDPRGTGESTPVQCLDGPATDAFLETNPAPETDAEYETYRQAAFDFGQACAEHSGDLLDHISTEDTVRDLDLMRHLVGDAKLSYLGYSYGTQIGATYAHVFPENAGAIVLDAPVNISDEEGAIQAIGFDRQLRAYAEWCVADRSCDLGDSPDAVIERITALVESLRHSPLPVGDRQLTLSLAVSAIILPLYGGPDSWQFVARMITSAEGGDGDAMLRVADAMNDRSAAGSYDTLTYAFWAIQCVDWKDRGLAVGREQWAQDQEQAPFFGKYFGPSVICEQWPTGARDEPDITGEGAPGVLIVASTGDSATPYEEALKTHQAMVGSVMVTREGDGHGSYGMGNACVDDHVVRYLTGAGLPDQDATC</sequence>